<name>A0ABW0Q1I0_9HYPH</name>
<dbReference type="Proteomes" id="UP001596150">
    <property type="component" value="Unassembled WGS sequence"/>
</dbReference>
<reference evidence="3" key="1">
    <citation type="journal article" date="2019" name="Int. J. Syst. Evol. Microbiol.">
        <title>The Global Catalogue of Microorganisms (GCM) 10K type strain sequencing project: providing services to taxonomists for standard genome sequencing and annotation.</title>
        <authorList>
            <consortium name="The Broad Institute Genomics Platform"/>
            <consortium name="The Broad Institute Genome Sequencing Center for Infectious Disease"/>
            <person name="Wu L."/>
            <person name="Ma J."/>
        </authorList>
    </citation>
    <scope>NUCLEOTIDE SEQUENCE [LARGE SCALE GENOMIC DNA]</scope>
    <source>
        <strain evidence="3">KACC 12633</strain>
    </source>
</reference>
<accession>A0ABW0Q1I0</accession>
<dbReference type="RefSeq" id="WP_266344245.1">
    <property type="nucleotide sequence ID" value="NZ_JAPKNH010000004.1"/>
</dbReference>
<keyword evidence="1" id="KW-1133">Transmembrane helix</keyword>
<protein>
    <submittedName>
        <fullName evidence="2">Uncharacterized protein</fullName>
    </submittedName>
</protein>
<sequence>MTVADFVAMTRDSLDLAAQQEMAYWARWMFWVTCVSLVLSAVALLSLWTSLKQTREALTTTKALAHAETRAYVHATTAEHYVGNGYKLVIHLENVGATPAPNFNVAAKVIKAKVGEIGETIERALPVSNFGLKGWNSLGPSSKPTTVSIAPAEVGDNDLVSQMAVGLDGYVFLLVGTVRYSDIYGTFFESDFAFFSRSTFGTMLENSNAFQRAPASLRSYVPVRA</sequence>
<dbReference type="EMBL" id="JBHSML010000003">
    <property type="protein sequence ID" value="MFC5516504.1"/>
    <property type="molecule type" value="Genomic_DNA"/>
</dbReference>
<comment type="caution">
    <text evidence="2">The sequence shown here is derived from an EMBL/GenBank/DDBJ whole genome shotgun (WGS) entry which is preliminary data.</text>
</comment>
<keyword evidence="3" id="KW-1185">Reference proteome</keyword>
<organism evidence="2 3">
    <name type="scientific">Kaistia terrae</name>
    <dbReference type="NCBI Taxonomy" id="537017"/>
    <lineage>
        <taxon>Bacteria</taxon>
        <taxon>Pseudomonadati</taxon>
        <taxon>Pseudomonadota</taxon>
        <taxon>Alphaproteobacteria</taxon>
        <taxon>Hyphomicrobiales</taxon>
        <taxon>Kaistiaceae</taxon>
        <taxon>Kaistia</taxon>
    </lineage>
</organism>
<feature type="transmembrane region" description="Helical" evidence="1">
    <location>
        <begin position="28"/>
        <end position="48"/>
    </location>
</feature>
<gene>
    <name evidence="2" type="ORF">ACFPP9_12040</name>
</gene>
<evidence type="ECO:0000313" key="3">
    <source>
        <dbReference type="Proteomes" id="UP001596150"/>
    </source>
</evidence>
<keyword evidence="1" id="KW-0472">Membrane</keyword>
<keyword evidence="1" id="KW-0812">Transmembrane</keyword>
<evidence type="ECO:0000313" key="2">
    <source>
        <dbReference type="EMBL" id="MFC5516504.1"/>
    </source>
</evidence>
<proteinExistence type="predicted"/>
<evidence type="ECO:0000256" key="1">
    <source>
        <dbReference type="SAM" id="Phobius"/>
    </source>
</evidence>